<keyword evidence="2" id="KW-0808">Transferase</keyword>
<dbReference type="Pfam" id="PF00534">
    <property type="entry name" value="Glycos_transf_1"/>
    <property type="match status" value="1"/>
</dbReference>
<evidence type="ECO:0000313" key="3">
    <source>
        <dbReference type="Proteomes" id="UP001597214"/>
    </source>
</evidence>
<dbReference type="InterPro" id="IPR001296">
    <property type="entry name" value="Glyco_trans_1"/>
</dbReference>
<dbReference type="Gene3D" id="3.40.50.2000">
    <property type="entry name" value="Glycogen Phosphorylase B"/>
    <property type="match status" value="1"/>
</dbReference>
<keyword evidence="2" id="KW-0328">Glycosyltransferase</keyword>
<proteinExistence type="predicted"/>
<dbReference type="EMBL" id="JBHUEM010000011">
    <property type="protein sequence ID" value="MFD1736778.1"/>
    <property type="molecule type" value="Genomic_DNA"/>
</dbReference>
<dbReference type="PANTHER" id="PTHR46401:SF8">
    <property type="entry name" value="BLL6006 PROTEIN"/>
    <property type="match status" value="1"/>
</dbReference>
<dbReference type="EC" id="2.4.-.-" evidence="2"/>
<dbReference type="PANTHER" id="PTHR46401">
    <property type="entry name" value="GLYCOSYLTRANSFERASE WBBK-RELATED"/>
    <property type="match status" value="1"/>
</dbReference>
<organism evidence="2 3">
    <name type="scientific">Bacillus salitolerans</name>
    <dbReference type="NCBI Taxonomy" id="1437434"/>
    <lineage>
        <taxon>Bacteria</taxon>
        <taxon>Bacillati</taxon>
        <taxon>Bacillota</taxon>
        <taxon>Bacilli</taxon>
        <taxon>Bacillales</taxon>
        <taxon>Bacillaceae</taxon>
        <taxon>Bacillus</taxon>
    </lineage>
</organism>
<comment type="caution">
    <text evidence="2">The sequence shown here is derived from an EMBL/GenBank/DDBJ whole genome shotgun (WGS) entry which is preliminary data.</text>
</comment>
<sequence>MIKRKIGIPIIGGKDWMGGVSYIELLVKALKSLPINEIPEIYLIVFYENKSNLSYFDRIFPIINGIINVGFEERGYAKSTNIPEIFVSNQDDLFNFIDFYYPSFKPLPNKCYASWIPDFQHKYLPEFFPKQELINRDKQDLKNSEFSKVIIFSSKDAEKDFKNFYPNSKSVTRILTFYSLPEDSWYSKSPTDTIRKYNLPNKFLICCNQFWAHKNHKVLFQAISILKNKGYSIPIVCTGNINDYRITNYFKGLQKMIKDLGIDEIVFILGNIPREDQIQLIRASQFLIQPSLFEGWSTVVEDARVLGKHMILSDLDVNIEQAPKNGYYFKKSDANDLSDKIEELLYKDNLGFNPRLEFEARQENLSLVNQFAKKFMDICETTIEQYRGMDNKVSVLKSVLIIFVDSRESIVESITYKSLQSHTNGHIKTQHVSNIDEIDVKHIKEDYFILIEEGYFFKKNGIETLLMNIGSYDFLVSGMDRTCLNGSTVFCEYFPMYKRACGQFFHEIIKPCILFKTSSFLDTQILNVEFLKDKKMAFFYDTPVTIDLSWYFNKRFAHLKEKQDVYLYSAGEHTEQIIKNVDLSDFNIRGIFDNNSSLEGKAIGGIPIFYSEHMKKHVIDSLIITSKAYEEEIFDFVRKRIPIENIYKMHFDF</sequence>
<name>A0ABW4LQ11_9BACI</name>
<dbReference type="RefSeq" id="WP_377927949.1">
    <property type="nucleotide sequence ID" value="NZ_JBHUEM010000011.1"/>
</dbReference>
<dbReference type="GO" id="GO:0016757">
    <property type="term" value="F:glycosyltransferase activity"/>
    <property type="evidence" value="ECO:0007669"/>
    <property type="project" value="UniProtKB-KW"/>
</dbReference>
<dbReference type="Gene3D" id="3.40.50.720">
    <property type="entry name" value="NAD(P)-binding Rossmann-like Domain"/>
    <property type="match status" value="1"/>
</dbReference>
<protein>
    <submittedName>
        <fullName evidence="2">Glycosyltransferase</fullName>
        <ecNumber evidence="2">2.4.-.-</ecNumber>
    </submittedName>
</protein>
<dbReference type="Proteomes" id="UP001597214">
    <property type="component" value="Unassembled WGS sequence"/>
</dbReference>
<accession>A0ABW4LQ11</accession>
<gene>
    <name evidence="2" type="ORF">ACFSCX_09380</name>
</gene>
<reference evidence="3" key="1">
    <citation type="journal article" date="2019" name="Int. J. Syst. Evol. Microbiol.">
        <title>The Global Catalogue of Microorganisms (GCM) 10K type strain sequencing project: providing services to taxonomists for standard genome sequencing and annotation.</title>
        <authorList>
            <consortium name="The Broad Institute Genomics Platform"/>
            <consortium name="The Broad Institute Genome Sequencing Center for Infectious Disease"/>
            <person name="Wu L."/>
            <person name="Ma J."/>
        </authorList>
    </citation>
    <scope>NUCLEOTIDE SEQUENCE [LARGE SCALE GENOMIC DNA]</scope>
    <source>
        <strain evidence="3">CCUG 49339</strain>
    </source>
</reference>
<feature type="domain" description="Glycosyl transferase family 1" evidence="1">
    <location>
        <begin position="200"/>
        <end position="348"/>
    </location>
</feature>
<evidence type="ECO:0000313" key="2">
    <source>
        <dbReference type="EMBL" id="MFD1736778.1"/>
    </source>
</evidence>
<keyword evidence="3" id="KW-1185">Reference proteome</keyword>
<dbReference type="SUPFAM" id="SSF53756">
    <property type="entry name" value="UDP-Glycosyltransferase/glycogen phosphorylase"/>
    <property type="match status" value="1"/>
</dbReference>
<dbReference type="CDD" id="cd03809">
    <property type="entry name" value="GT4_MtfB-like"/>
    <property type="match status" value="1"/>
</dbReference>
<evidence type="ECO:0000259" key="1">
    <source>
        <dbReference type="Pfam" id="PF00534"/>
    </source>
</evidence>